<evidence type="ECO:0000256" key="15">
    <source>
        <dbReference type="ARBA" id="ARBA00023170"/>
    </source>
</evidence>
<dbReference type="PROSITE" id="PS50112">
    <property type="entry name" value="PAS"/>
    <property type="match status" value="1"/>
</dbReference>
<evidence type="ECO:0000256" key="5">
    <source>
        <dbReference type="ARBA" id="ARBA00022606"/>
    </source>
</evidence>
<dbReference type="InterPro" id="IPR013767">
    <property type="entry name" value="PAS_fold"/>
</dbReference>
<dbReference type="PANTHER" id="PTHR41523">
    <property type="entry name" value="TWO-COMPONENT SYSTEM SENSOR PROTEIN"/>
    <property type="match status" value="1"/>
</dbReference>
<sequence length="380" mass="40187">MPCSPGPAEKIGQPGGIISLMPISGPLSSSADQTRQPAGDAPPAPETPLPEPPFPTANAWLAAVVASSDDAILSKTLDGIILSWNAGAERIFGYTAAETIGRPITMLIPESRRREDAIILARIQAGEGVDHYETVRRRKDGALIDISLTVSPVRDQAGRVVGASKVARDISDRKRADARRDLLLHEMNHRVKNLFALVNGLIALSARSADDADAFAAALSQRVMALARAHELTMPDLSQALPAPSETSLHALLAAIVAPLDNDDGSRLAISGPDIVLPGTMLTSLALLLHEFTTNAAKYGALSCPDGRLNVALARTGDMMELTWTEIGGPPVTPPTPENGFGSRLERATVQGALHGQVHREWLPAGVVITLCIPLTRLMA</sequence>
<evidence type="ECO:0000313" key="19">
    <source>
        <dbReference type="EMBL" id="MBB2176828.1"/>
    </source>
</evidence>
<evidence type="ECO:0000256" key="7">
    <source>
        <dbReference type="ARBA" id="ARBA00022643"/>
    </source>
</evidence>
<protein>
    <recommendedName>
        <fullName evidence="2">histidine kinase</fullName>
        <ecNumber evidence="2">2.7.13.3</ecNumber>
    </recommendedName>
</protein>
<keyword evidence="20" id="KW-1185">Reference proteome</keyword>
<reference evidence="19 20" key="1">
    <citation type="submission" date="2020-04" db="EMBL/GenBank/DDBJ databases">
        <title>Description of novel Gluconacetobacter.</title>
        <authorList>
            <person name="Sombolestani A."/>
        </authorList>
    </citation>
    <scope>NUCLEOTIDE SEQUENCE [LARGE SCALE GENOMIC DNA]</scope>
    <source>
        <strain evidence="19 20">LMG 21312</strain>
    </source>
</reference>
<evidence type="ECO:0000256" key="4">
    <source>
        <dbReference type="ARBA" id="ARBA00022553"/>
    </source>
</evidence>
<keyword evidence="3" id="KW-0600">Photoreceptor protein</keyword>
<dbReference type="InterPro" id="IPR001610">
    <property type="entry name" value="PAC"/>
</dbReference>
<feature type="domain" description="PAS" evidence="17">
    <location>
        <begin position="57"/>
        <end position="126"/>
    </location>
</feature>
<keyword evidence="15" id="KW-0675">Receptor</keyword>
<feature type="region of interest" description="Disordered" evidence="16">
    <location>
        <begin position="1"/>
        <end position="53"/>
    </location>
</feature>
<keyword evidence="5" id="KW-0716">Sensory transduction</keyword>
<evidence type="ECO:0000256" key="13">
    <source>
        <dbReference type="ARBA" id="ARBA00022991"/>
    </source>
</evidence>
<dbReference type="SMART" id="SM00091">
    <property type="entry name" value="PAS"/>
    <property type="match status" value="1"/>
</dbReference>
<accession>A0A7W4J937</accession>
<keyword evidence="4" id="KW-0597">Phosphoprotein</keyword>
<evidence type="ECO:0000256" key="6">
    <source>
        <dbReference type="ARBA" id="ARBA00022630"/>
    </source>
</evidence>
<gene>
    <name evidence="19" type="ORF">HLH21_13000</name>
</gene>
<organism evidence="19 20">
    <name type="scientific">Gluconacetobacter johannae</name>
    <dbReference type="NCBI Taxonomy" id="112140"/>
    <lineage>
        <taxon>Bacteria</taxon>
        <taxon>Pseudomonadati</taxon>
        <taxon>Pseudomonadota</taxon>
        <taxon>Alphaproteobacteria</taxon>
        <taxon>Acetobacterales</taxon>
        <taxon>Acetobacteraceae</taxon>
        <taxon>Gluconacetobacter</taxon>
    </lineage>
</organism>
<dbReference type="InterPro" id="IPR036890">
    <property type="entry name" value="HATPase_C_sf"/>
</dbReference>
<keyword evidence="13" id="KW-0157">Chromophore</keyword>
<dbReference type="InterPro" id="IPR011102">
    <property type="entry name" value="Sig_transdc_His_kinase_HWE"/>
</dbReference>
<keyword evidence="8" id="KW-0808">Transferase</keyword>
<keyword evidence="12" id="KW-0067">ATP-binding</keyword>
<evidence type="ECO:0000256" key="14">
    <source>
        <dbReference type="ARBA" id="ARBA00023026"/>
    </source>
</evidence>
<evidence type="ECO:0000313" key="20">
    <source>
        <dbReference type="Proteomes" id="UP000561066"/>
    </source>
</evidence>
<dbReference type="InterPro" id="IPR035965">
    <property type="entry name" value="PAS-like_dom_sf"/>
</dbReference>
<dbReference type="AlphaFoldDB" id="A0A7W4J937"/>
<dbReference type="NCBIfam" id="TIGR00229">
    <property type="entry name" value="sensory_box"/>
    <property type="match status" value="1"/>
</dbReference>
<dbReference type="PROSITE" id="PS50113">
    <property type="entry name" value="PAC"/>
    <property type="match status" value="1"/>
</dbReference>
<feature type="domain" description="PAC" evidence="18">
    <location>
        <begin position="130"/>
        <end position="182"/>
    </location>
</feature>
<dbReference type="Pfam" id="PF00989">
    <property type="entry name" value="PAS"/>
    <property type="match status" value="1"/>
</dbReference>
<evidence type="ECO:0000256" key="12">
    <source>
        <dbReference type="ARBA" id="ARBA00022840"/>
    </source>
</evidence>
<dbReference type="SUPFAM" id="SSF55785">
    <property type="entry name" value="PYP-like sensor domain (PAS domain)"/>
    <property type="match status" value="1"/>
</dbReference>
<comment type="caution">
    <text evidence="19">The sequence shown here is derived from an EMBL/GenBank/DDBJ whole genome shotgun (WGS) entry which is preliminary data.</text>
</comment>
<dbReference type="Pfam" id="PF07536">
    <property type="entry name" value="HWE_HK"/>
    <property type="match status" value="1"/>
</dbReference>
<evidence type="ECO:0000256" key="11">
    <source>
        <dbReference type="ARBA" id="ARBA00022777"/>
    </source>
</evidence>
<dbReference type="GO" id="GO:0009881">
    <property type="term" value="F:photoreceptor activity"/>
    <property type="evidence" value="ECO:0007669"/>
    <property type="project" value="UniProtKB-KW"/>
</dbReference>
<dbReference type="InterPro" id="IPR000014">
    <property type="entry name" value="PAS"/>
</dbReference>
<dbReference type="EMBL" id="JABEQH010000018">
    <property type="protein sequence ID" value="MBB2176828.1"/>
    <property type="molecule type" value="Genomic_DNA"/>
</dbReference>
<dbReference type="EC" id="2.7.13.3" evidence="2"/>
<keyword evidence="10" id="KW-0547">Nucleotide-binding</keyword>
<proteinExistence type="predicted"/>
<dbReference type="CDD" id="cd00130">
    <property type="entry name" value="PAS"/>
    <property type="match status" value="1"/>
</dbReference>
<feature type="compositionally biased region" description="Polar residues" evidence="16">
    <location>
        <begin position="26"/>
        <end position="36"/>
    </location>
</feature>
<dbReference type="PANTHER" id="PTHR41523:SF8">
    <property type="entry name" value="ETHYLENE RESPONSE SENSOR PROTEIN"/>
    <property type="match status" value="1"/>
</dbReference>
<feature type="compositionally biased region" description="Pro residues" evidence="16">
    <location>
        <begin position="40"/>
        <end position="53"/>
    </location>
</feature>
<dbReference type="InterPro" id="IPR000700">
    <property type="entry name" value="PAS-assoc_C"/>
</dbReference>
<evidence type="ECO:0000256" key="16">
    <source>
        <dbReference type="SAM" id="MobiDB-lite"/>
    </source>
</evidence>
<keyword evidence="14" id="KW-0843">Virulence</keyword>
<comment type="catalytic activity">
    <reaction evidence="1">
        <text>ATP + protein L-histidine = ADP + protein N-phospho-L-histidine.</text>
        <dbReference type="EC" id="2.7.13.3"/>
    </reaction>
</comment>
<dbReference type="GO" id="GO:0006355">
    <property type="term" value="P:regulation of DNA-templated transcription"/>
    <property type="evidence" value="ECO:0007669"/>
    <property type="project" value="InterPro"/>
</dbReference>
<evidence type="ECO:0000256" key="9">
    <source>
        <dbReference type="ARBA" id="ARBA00022737"/>
    </source>
</evidence>
<evidence type="ECO:0000259" key="18">
    <source>
        <dbReference type="PROSITE" id="PS50113"/>
    </source>
</evidence>
<dbReference type="GO" id="GO:0004673">
    <property type="term" value="F:protein histidine kinase activity"/>
    <property type="evidence" value="ECO:0007669"/>
    <property type="project" value="UniProtKB-EC"/>
</dbReference>
<dbReference type="SMART" id="SM00086">
    <property type="entry name" value="PAC"/>
    <property type="match status" value="1"/>
</dbReference>
<dbReference type="Gene3D" id="3.30.565.10">
    <property type="entry name" value="Histidine kinase-like ATPase, C-terminal domain"/>
    <property type="match status" value="1"/>
</dbReference>
<evidence type="ECO:0000256" key="1">
    <source>
        <dbReference type="ARBA" id="ARBA00000085"/>
    </source>
</evidence>
<keyword evidence="11" id="KW-0418">Kinase</keyword>
<keyword evidence="6" id="KW-0285">Flavoprotein</keyword>
<evidence type="ECO:0000256" key="8">
    <source>
        <dbReference type="ARBA" id="ARBA00022679"/>
    </source>
</evidence>
<dbReference type="Gene3D" id="3.30.450.20">
    <property type="entry name" value="PAS domain"/>
    <property type="match status" value="1"/>
</dbReference>
<keyword evidence="7" id="KW-0288">FMN</keyword>
<keyword evidence="9" id="KW-0677">Repeat</keyword>
<dbReference type="GO" id="GO:0005524">
    <property type="term" value="F:ATP binding"/>
    <property type="evidence" value="ECO:0007669"/>
    <property type="project" value="UniProtKB-KW"/>
</dbReference>
<evidence type="ECO:0000259" key="17">
    <source>
        <dbReference type="PROSITE" id="PS50112"/>
    </source>
</evidence>
<evidence type="ECO:0000256" key="10">
    <source>
        <dbReference type="ARBA" id="ARBA00022741"/>
    </source>
</evidence>
<evidence type="ECO:0000256" key="2">
    <source>
        <dbReference type="ARBA" id="ARBA00012438"/>
    </source>
</evidence>
<name>A0A7W4J937_9PROT</name>
<dbReference type="Proteomes" id="UP000561066">
    <property type="component" value="Unassembled WGS sequence"/>
</dbReference>
<dbReference type="SMART" id="SM00911">
    <property type="entry name" value="HWE_HK"/>
    <property type="match status" value="1"/>
</dbReference>
<evidence type="ECO:0000256" key="3">
    <source>
        <dbReference type="ARBA" id="ARBA00022543"/>
    </source>
</evidence>